<gene>
    <name evidence="2" type="ORF">AAFF_G00304820</name>
</gene>
<dbReference type="Proteomes" id="UP001221898">
    <property type="component" value="Unassembled WGS sequence"/>
</dbReference>
<evidence type="ECO:0000256" key="1">
    <source>
        <dbReference type="SAM" id="MobiDB-lite"/>
    </source>
</evidence>
<dbReference type="EMBL" id="JAINUG010000044">
    <property type="protein sequence ID" value="KAJ8406251.1"/>
    <property type="molecule type" value="Genomic_DNA"/>
</dbReference>
<protein>
    <submittedName>
        <fullName evidence="2">Uncharacterized protein</fullName>
    </submittedName>
</protein>
<name>A0AAD7SR61_9TELE</name>
<proteinExistence type="predicted"/>
<evidence type="ECO:0000313" key="2">
    <source>
        <dbReference type="EMBL" id="KAJ8406251.1"/>
    </source>
</evidence>
<comment type="caution">
    <text evidence="2">The sequence shown here is derived from an EMBL/GenBank/DDBJ whole genome shotgun (WGS) entry which is preliminary data.</text>
</comment>
<reference evidence="2" key="1">
    <citation type="journal article" date="2023" name="Science">
        <title>Genome structures resolve the early diversification of teleost fishes.</title>
        <authorList>
            <person name="Parey E."/>
            <person name="Louis A."/>
            <person name="Montfort J."/>
            <person name="Bouchez O."/>
            <person name="Roques C."/>
            <person name="Iampietro C."/>
            <person name="Lluch J."/>
            <person name="Castinel A."/>
            <person name="Donnadieu C."/>
            <person name="Desvignes T."/>
            <person name="Floi Bucao C."/>
            <person name="Jouanno E."/>
            <person name="Wen M."/>
            <person name="Mejri S."/>
            <person name="Dirks R."/>
            <person name="Jansen H."/>
            <person name="Henkel C."/>
            <person name="Chen W.J."/>
            <person name="Zahm M."/>
            <person name="Cabau C."/>
            <person name="Klopp C."/>
            <person name="Thompson A.W."/>
            <person name="Robinson-Rechavi M."/>
            <person name="Braasch I."/>
            <person name="Lecointre G."/>
            <person name="Bobe J."/>
            <person name="Postlethwait J.H."/>
            <person name="Berthelot C."/>
            <person name="Roest Crollius H."/>
            <person name="Guiguen Y."/>
        </authorList>
    </citation>
    <scope>NUCLEOTIDE SEQUENCE</scope>
    <source>
        <strain evidence="2">NC1722</strain>
    </source>
</reference>
<organism evidence="2 3">
    <name type="scientific">Aldrovandia affinis</name>
    <dbReference type="NCBI Taxonomy" id="143900"/>
    <lineage>
        <taxon>Eukaryota</taxon>
        <taxon>Metazoa</taxon>
        <taxon>Chordata</taxon>
        <taxon>Craniata</taxon>
        <taxon>Vertebrata</taxon>
        <taxon>Euteleostomi</taxon>
        <taxon>Actinopterygii</taxon>
        <taxon>Neopterygii</taxon>
        <taxon>Teleostei</taxon>
        <taxon>Notacanthiformes</taxon>
        <taxon>Halosauridae</taxon>
        <taxon>Aldrovandia</taxon>
    </lineage>
</organism>
<sequence>MLRGAGEVGVIILGGARASDVSREEAESPDAPESVPAESPGEPVSSPSRLTGSGVGSGPAGKMQNDSFPLHFLKEI</sequence>
<dbReference type="AlphaFoldDB" id="A0AAD7SR61"/>
<evidence type="ECO:0000313" key="3">
    <source>
        <dbReference type="Proteomes" id="UP001221898"/>
    </source>
</evidence>
<feature type="region of interest" description="Disordered" evidence="1">
    <location>
        <begin position="13"/>
        <end position="76"/>
    </location>
</feature>
<keyword evidence="3" id="KW-1185">Reference proteome</keyword>
<accession>A0AAD7SR61</accession>